<dbReference type="RefSeq" id="WP_136078664.1">
    <property type="nucleotide sequence ID" value="NZ_CAAHFG010000001.1"/>
</dbReference>
<dbReference type="Gene3D" id="2.60.40.3440">
    <property type="match status" value="1"/>
</dbReference>
<keyword evidence="3" id="KW-1185">Reference proteome</keyword>
<gene>
    <name evidence="2" type="ORF">PDESU_01601</name>
</gene>
<dbReference type="Pfam" id="PF17963">
    <property type="entry name" value="Big_9"/>
    <property type="match status" value="1"/>
</dbReference>
<dbReference type="InterPro" id="IPR029455">
    <property type="entry name" value="GHL15"/>
</dbReference>
<evidence type="ECO:0000313" key="3">
    <source>
        <dbReference type="Proteomes" id="UP000366872"/>
    </source>
</evidence>
<dbReference type="Proteomes" id="UP000366872">
    <property type="component" value="Unassembled WGS sequence"/>
</dbReference>
<proteinExistence type="predicted"/>
<feature type="chain" id="PRO_5025603673" evidence="1">
    <location>
        <begin position="21"/>
        <end position="1284"/>
    </location>
</feature>
<keyword evidence="1" id="KW-0732">Signal</keyword>
<dbReference type="EMBL" id="CAAHFG010000001">
    <property type="protein sequence ID" value="VGO13047.1"/>
    <property type="molecule type" value="Genomic_DNA"/>
</dbReference>
<protein>
    <submittedName>
        <fullName evidence="2">Uncharacterized protein</fullName>
    </submittedName>
</protein>
<feature type="signal peptide" evidence="1">
    <location>
        <begin position="1"/>
        <end position="20"/>
    </location>
</feature>
<reference evidence="2 3" key="1">
    <citation type="submission" date="2019-04" db="EMBL/GenBank/DDBJ databases">
        <authorList>
            <person name="Van Vliet M D."/>
        </authorList>
    </citation>
    <scope>NUCLEOTIDE SEQUENCE [LARGE SCALE GENOMIC DNA]</scope>
    <source>
        <strain evidence="2 3">F1</strain>
    </source>
</reference>
<organism evidence="2 3">
    <name type="scientific">Pontiella desulfatans</name>
    <dbReference type="NCBI Taxonomy" id="2750659"/>
    <lineage>
        <taxon>Bacteria</taxon>
        <taxon>Pseudomonadati</taxon>
        <taxon>Kiritimatiellota</taxon>
        <taxon>Kiritimatiellia</taxon>
        <taxon>Kiritimatiellales</taxon>
        <taxon>Pontiellaceae</taxon>
        <taxon>Pontiella</taxon>
    </lineage>
</organism>
<name>A0A6C2TZK4_PONDE</name>
<dbReference type="Pfam" id="PF14885">
    <property type="entry name" value="GHL15"/>
    <property type="match status" value="1"/>
</dbReference>
<evidence type="ECO:0000313" key="2">
    <source>
        <dbReference type="EMBL" id="VGO13047.1"/>
    </source>
</evidence>
<accession>A0A6C2TZK4</accession>
<evidence type="ECO:0000256" key="1">
    <source>
        <dbReference type="SAM" id="SignalP"/>
    </source>
</evidence>
<sequence length="1284" mass="136890">MKRSLYALRFCLLVAGATWADIHTTLDFADLNAALSNNTLMVNGSTSNLLVTGGGSGNDYIYSVAYAGADFDADGTNDTLVFDLLVEGFSGTVATNAGLGASSAAIGSADAGVFVAGQKWHVVDDRMNAGETLRFTVLNPTSSVGSVAFEGFGSVAAHEGASYGHEAVIGEGTGLDGYTFNDNLTMAVSPAESPLFVSSATANATKAQWGVGHVDFGLTVRVEAERRVVEWDGTVDGNWNMPGNWLTGAVPGTDPGDWVILSGSNDAPVVATVVETTNSCAIRIDDGASLEVADGKLRCEGIVLDGGQLQLVGGADVEVSGDLRVGDSPGSSVGLRSGSLAVDGEVYVGNGLFEVEGDAHAIALNDFTLASNATLRFDFDLKPASTIQVADRLTIAEGAKLEIDLRGYNTGGNELELVTFGSVNGSFDPADIAITGLGGGVVSMDGDSLNLTVIDDVAARSCALWFVATGGSGADPLDLQVNTGRRIRNISSPDMSYALTVDGDEKVYSASWSGSDFDGDGVNDTVSFDLRVEGFSGSTHTYDSTTGTASMTALGSADAVAGDGSGWGVGADGDLDAGQTLRFSVENLTLSTPGGVMEGFVGMQLVEPGGGNNHVLMVGAGDDLDAWTSNYSTSIGFSPEDPLLVTSGADSKVQVNRVAFKLMVSELPDIWDTETGDYSHLPTGPQHRSEYAAVTNIHYPDWSWDTLPMSAGVHRNDTIPEEVAELMANTYPVISLGGRNFYGEADVEAGMSAVSATLKKYNPDVFTTTYKNAGLHHDRTAANAYFDEEEWTLYHLDEDGNRVYDTIRGWYRYNHNHPQCREWWSDWCVARLEDPNIDAIFIDKATGGEQALLNDDGEIEAGSNRVKSYVSIWERLPAGDMLTGNILRTSRFGGNRELLHLFNGAYSEGWESGNGDSLVAMNRADGICASLQLFREARVKGLIVNPNYANLNHFVLSGDDAKAMIAEGRADEVVDVIREEIQLPLAYHLITLAPYSYFSFQVVNSGEFGAEEFLWNTKPYIEEFRHPLGEPLGPPVQDGYVFTRSYEHVEVWLNVETEECRMTWDWMPIADAQAVEVDEGSSVAITLTGSEPRGSNFTFVVASQPTNGVLTGTAPNLVYTPNPGASGEDGFTFKTANDLAESLKATVSISVNNAYSTWTTRYGLTGTNALPGADVENDGYDNLAEYALGMNPTNADAGSRESIGIAVDEGTNYLEYVHARRTDHVAQGLDYLLIDSTSLVDSASTTNAQDQVQVGPAIDGYEPVTNRYLTDDSAMFIQLEIRQE</sequence>